<dbReference type="Pfam" id="PF03460">
    <property type="entry name" value="NIR_SIR_ferr"/>
    <property type="match status" value="2"/>
</dbReference>
<dbReference type="GO" id="GO:0051539">
    <property type="term" value="F:4 iron, 4 sulfur cluster binding"/>
    <property type="evidence" value="ECO:0007669"/>
    <property type="project" value="UniProtKB-KW"/>
</dbReference>
<feature type="domain" description="Nitrite/Sulfite reductase ferredoxin-like" evidence="8">
    <location>
        <begin position="57"/>
        <end position="123"/>
    </location>
</feature>
<dbReference type="InterPro" id="IPR051329">
    <property type="entry name" value="NIR_SIR_4Fe-4S"/>
</dbReference>
<dbReference type="SUPFAM" id="SSF56014">
    <property type="entry name" value="Nitrite and sulphite reductase 4Fe-4S domain-like"/>
    <property type="match status" value="2"/>
</dbReference>
<dbReference type="Gene3D" id="3.30.413.10">
    <property type="entry name" value="Sulfite Reductase Hemoprotein, domain 1"/>
    <property type="match status" value="2"/>
</dbReference>
<keyword evidence="5" id="KW-0408">Iron</keyword>
<dbReference type="HOGENOM" id="CLU_015667_1_1_0"/>
<dbReference type="InterPro" id="IPR006067">
    <property type="entry name" value="NO2/SO3_Rdtase_4Fe4S_dom"/>
</dbReference>
<dbReference type="GO" id="GO:0020037">
    <property type="term" value="F:heme binding"/>
    <property type="evidence" value="ECO:0007669"/>
    <property type="project" value="InterPro"/>
</dbReference>
<dbReference type="GO" id="GO:0046872">
    <property type="term" value="F:metal ion binding"/>
    <property type="evidence" value="ECO:0007669"/>
    <property type="project" value="UniProtKB-KW"/>
</dbReference>
<accession>Q01SL4</accession>
<dbReference type="GO" id="GO:0016491">
    <property type="term" value="F:oxidoreductase activity"/>
    <property type="evidence" value="ECO:0007669"/>
    <property type="project" value="UniProtKB-KW"/>
</dbReference>
<dbReference type="KEGG" id="sus:Acid_6431"/>
<dbReference type="InterPro" id="IPR045854">
    <property type="entry name" value="NO2/SO3_Rdtase_4Fe4S_sf"/>
</dbReference>
<dbReference type="EMBL" id="CP000473">
    <property type="protein sequence ID" value="ABJ87356.1"/>
    <property type="molecule type" value="Genomic_DNA"/>
</dbReference>
<evidence type="ECO:0000256" key="1">
    <source>
        <dbReference type="ARBA" id="ARBA00022485"/>
    </source>
</evidence>
<dbReference type="STRING" id="234267.Acid_6431"/>
<sequence length="594" mass="66015">MATSTEQALSQREQLENEHLKTVREEIEIFRTKAMSVLAGEITDAEFRPFRLKHGIYGQRQPGVQMVRCKIPSGLLTADQVGQLARIADEFGGGRGHLTTRQNIQYHFVPLAQVPDLMHLLADVGLTNREACYNTVRNVTACPWAGIAQDEVFDVRPYAQRLAYAFLRKDLTGNLPRKFKFAFDGCRHEDCIQGAINDVGLRAVVRDGKRGFRMVIGGGLGPLPTEAQLLEEFVPEEQLLHKCEAIVRVFNQYGNRKNKNTARMKFVMRNRGLEWMREQIELAYQDILLNGGIAWPAIVPEGFGGYESNPQPLGNGALLPVVNHSTSGDAAYDRWLETNVREQKQTGYAAVTVTVDQGNLTGDQLRGLAKLAGTAGDGLLRTAINQNVVLGFIPLSRLPQVYQALGDLNLAGAGAGQIEDVLTCPGAYTCNLGITKTMNLGAALQETVRQFDDPEVRRLTIKASGCPNACGHHWIGDFGFYGNARKLEGREIPYYQMLLGGGYDDQGIMRFGLAIQSLPARLAPEAVRRVIQHFQANRLRGERFRDYVLRFKIETFRELTADLAKPADLFPEIYQDWGDSEAYSLKLGRGECAV</sequence>
<evidence type="ECO:0000256" key="4">
    <source>
        <dbReference type="ARBA" id="ARBA00023002"/>
    </source>
</evidence>
<keyword evidence="3" id="KW-0479">Metal-binding</keyword>
<dbReference type="InterPro" id="IPR006066">
    <property type="entry name" value="NO2/SO3_Rdtase_FeS/sirohaem_BS"/>
</dbReference>
<feature type="domain" description="Nitrite/sulphite reductase 4Fe-4S" evidence="7">
    <location>
        <begin position="133"/>
        <end position="284"/>
    </location>
</feature>
<name>Q01SL4_SOLUE</name>
<dbReference type="FunCoup" id="Q01SL4">
    <property type="interactions" value="223"/>
</dbReference>
<proteinExistence type="predicted"/>
<dbReference type="eggNOG" id="COG0155">
    <property type="taxonomic scope" value="Bacteria"/>
</dbReference>
<protein>
    <submittedName>
        <fullName evidence="9">Nitrite/sulfite reductase, hemoprotein beta-component, ferrodoxin domain protein</fullName>
    </submittedName>
</protein>
<feature type="domain" description="Nitrite/Sulfite reductase ferredoxin-like" evidence="8">
    <location>
        <begin position="342"/>
        <end position="406"/>
    </location>
</feature>
<evidence type="ECO:0000313" key="9">
    <source>
        <dbReference type="EMBL" id="ABJ87356.1"/>
    </source>
</evidence>
<evidence type="ECO:0000256" key="6">
    <source>
        <dbReference type="ARBA" id="ARBA00023014"/>
    </source>
</evidence>
<dbReference type="InterPro" id="IPR036136">
    <property type="entry name" value="Nit/Sulf_reduc_fer-like_dom_sf"/>
</dbReference>
<keyword evidence="2" id="KW-0349">Heme</keyword>
<reference evidence="9" key="1">
    <citation type="submission" date="2006-10" db="EMBL/GenBank/DDBJ databases">
        <title>Complete sequence of Solibacter usitatus Ellin6076.</title>
        <authorList>
            <consortium name="US DOE Joint Genome Institute"/>
            <person name="Copeland A."/>
            <person name="Lucas S."/>
            <person name="Lapidus A."/>
            <person name="Barry K."/>
            <person name="Detter J.C."/>
            <person name="Glavina del Rio T."/>
            <person name="Hammon N."/>
            <person name="Israni S."/>
            <person name="Dalin E."/>
            <person name="Tice H."/>
            <person name="Pitluck S."/>
            <person name="Thompson L.S."/>
            <person name="Brettin T."/>
            <person name="Bruce D."/>
            <person name="Han C."/>
            <person name="Tapia R."/>
            <person name="Gilna P."/>
            <person name="Schmutz J."/>
            <person name="Larimer F."/>
            <person name="Land M."/>
            <person name="Hauser L."/>
            <person name="Kyrpides N."/>
            <person name="Mikhailova N."/>
            <person name="Janssen P.H."/>
            <person name="Kuske C.R."/>
            <person name="Richardson P."/>
        </authorList>
    </citation>
    <scope>NUCLEOTIDE SEQUENCE</scope>
    <source>
        <strain evidence="9">Ellin6076</strain>
    </source>
</reference>
<dbReference type="SUPFAM" id="SSF55124">
    <property type="entry name" value="Nitrite/Sulfite reductase N-terminal domain-like"/>
    <property type="match status" value="2"/>
</dbReference>
<evidence type="ECO:0000256" key="3">
    <source>
        <dbReference type="ARBA" id="ARBA00022723"/>
    </source>
</evidence>
<keyword evidence="4" id="KW-0560">Oxidoreductase</keyword>
<dbReference type="Gene3D" id="3.90.480.10">
    <property type="entry name" value="Sulfite Reductase Hemoprotein,Domain 2"/>
    <property type="match status" value="1"/>
</dbReference>
<dbReference type="InParanoid" id="Q01SL4"/>
<gene>
    <name evidence="9" type="ordered locus">Acid_6431</name>
</gene>
<dbReference type="AlphaFoldDB" id="Q01SL4"/>
<evidence type="ECO:0000259" key="8">
    <source>
        <dbReference type="Pfam" id="PF03460"/>
    </source>
</evidence>
<dbReference type="PRINTS" id="PR00397">
    <property type="entry name" value="SIROHAEM"/>
</dbReference>
<feature type="domain" description="Nitrite/sulphite reductase 4Fe-4S" evidence="7">
    <location>
        <begin position="418"/>
        <end position="560"/>
    </location>
</feature>
<dbReference type="Pfam" id="PF01077">
    <property type="entry name" value="NIR_SIR"/>
    <property type="match status" value="2"/>
</dbReference>
<organism evidence="9">
    <name type="scientific">Solibacter usitatus (strain Ellin6076)</name>
    <dbReference type="NCBI Taxonomy" id="234267"/>
    <lineage>
        <taxon>Bacteria</taxon>
        <taxon>Pseudomonadati</taxon>
        <taxon>Acidobacteriota</taxon>
        <taxon>Terriglobia</taxon>
        <taxon>Bryobacterales</taxon>
        <taxon>Solibacteraceae</taxon>
        <taxon>Candidatus Solibacter</taxon>
    </lineage>
</organism>
<dbReference type="PANTHER" id="PTHR32439">
    <property type="entry name" value="FERREDOXIN--NITRITE REDUCTASE, CHLOROPLASTIC"/>
    <property type="match status" value="1"/>
</dbReference>
<evidence type="ECO:0000256" key="2">
    <source>
        <dbReference type="ARBA" id="ARBA00022617"/>
    </source>
</evidence>
<evidence type="ECO:0000256" key="5">
    <source>
        <dbReference type="ARBA" id="ARBA00023004"/>
    </source>
</evidence>
<dbReference type="PANTHER" id="PTHR32439:SF9">
    <property type="entry name" value="BLR3264 PROTEIN"/>
    <property type="match status" value="1"/>
</dbReference>
<dbReference type="PROSITE" id="PS00365">
    <property type="entry name" value="NIR_SIR"/>
    <property type="match status" value="1"/>
</dbReference>
<dbReference type="InterPro" id="IPR005117">
    <property type="entry name" value="NiRdtase/SiRdtase_haem-b_fer"/>
</dbReference>
<keyword evidence="1" id="KW-0004">4Fe-4S</keyword>
<evidence type="ECO:0000259" key="7">
    <source>
        <dbReference type="Pfam" id="PF01077"/>
    </source>
</evidence>
<keyword evidence="6" id="KW-0411">Iron-sulfur</keyword>